<dbReference type="PANTHER" id="PTHR43453:SF1">
    <property type="entry name" value="TRNA_RRNA METHYLTRANSFERASE SPOU TYPE DOMAIN-CONTAINING PROTEIN"/>
    <property type="match status" value="1"/>
</dbReference>
<evidence type="ECO:0000256" key="1">
    <source>
        <dbReference type="ARBA" id="ARBA00022555"/>
    </source>
</evidence>
<dbReference type="GO" id="GO:0000049">
    <property type="term" value="F:tRNA binding"/>
    <property type="evidence" value="ECO:0007669"/>
    <property type="project" value="UniProtKB-UniRule"/>
</dbReference>
<evidence type="ECO:0000256" key="3">
    <source>
        <dbReference type="ARBA" id="ARBA00022679"/>
    </source>
</evidence>
<keyword evidence="1 7" id="KW-0820">tRNA-binding</keyword>
<dbReference type="GO" id="GO:0002938">
    <property type="term" value="P:tRNA guanine ribose methylation"/>
    <property type="evidence" value="ECO:0007669"/>
    <property type="project" value="UniProtKB-UniRule"/>
</dbReference>
<protein>
    <recommendedName>
        <fullName evidence="7">tRNA (guanosine(18)-2'-O)-methyltransferase</fullName>
        <ecNumber evidence="7">2.1.1.34</ecNumber>
    </recommendedName>
    <alternativeName>
        <fullName evidence="7">tRNA [Gm18] methyltransferase</fullName>
    </alternativeName>
</protein>
<keyword evidence="6 7" id="KW-0694">RNA-binding</keyword>
<comment type="catalytic activity">
    <reaction evidence="7">
        <text>guanosine(18) in tRNA + S-adenosyl-L-methionine = 2'-O-methylguanosine(18) in tRNA + S-adenosyl-L-homocysteine + H(+)</text>
        <dbReference type="Rhea" id="RHEA:20077"/>
        <dbReference type="Rhea" id="RHEA-COMP:10190"/>
        <dbReference type="Rhea" id="RHEA-COMP:10192"/>
        <dbReference type="ChEBI" id="CHEBI:15378"/>
        <dbReference type="ChEBI" id="CHEBI:57856"/>
        <dbReference type="ChEBI" id="CHEBI:59789"/>
        <dbReference type="ChEBI" id="CHEBI:74269"/>
        <dbReference type="ChEBI" id="CHEBI:74445"/>
        <dbReference type="EC" id="2.1.1.34"/>
    </reaction>
</comment>
<dbReference type="Pfam" id="PF00588">
    <property type="entry name" value="SpoU_methylase"/>
    <property type="match status" value="1"/>
</dbReference>
<dbReference type="Gene3D" id="3.40.1280.10">
    <property type="match status" value="1"/>
</dbReference>
<dbReference type="CDD" id="cd18092">
    <property type="entry name" value="SpoU-like_TrmH"/>
    <property type="match status" value="1"/>
</dbReference>
<comment type="caution">
    <text evidence="9">The sequence shown here is derived from an EMBL/GenBank/DDBJ whole genome shotgun (WGS) entry which is preliminary data.</text>
</comment>
<dbReference type="InterPro" id="IPR001537">
    <property type="entry name" value="SpoU_MeTrfase"/>
</dbReference>
<keyword evidence="2 7" id="KW-0489">Methyltransferase</keyword>
<reference evidence="9 10" key="1">
    <citation type="submission" date="2019-04" db="EMBL/GenBank/DDBJ databases">
        <title>Draft genome sequence of Robertkochia marina CC-AMO-30D.</title>
        <authorList>
            <person name="Hameed A."/>
            <person name="Lin S.-Y."/>
            <person name="Shahina M."/>
            <person name="Lai W.-A."/>
            <person name="Young C.-C."/>
        </authorList>
    </citation>
    <scope>NUCLEOTIDE SEQUENCE [LARGE SCALE GENOMIC DNA]</scope>
    <source>
        <strain evidence="9 10">CC-AMO-30D</strain>
    </source>
</reference>
<dbReference type="RefSeq" id="WP_136335686.1">
    <property type="nucleotide sequence ID" value="NZ_QXMP01000005.1"/>
</dbReference>
<keyword evidence="3 7" id="KW-0808">Transferase</keyword>
<dbReference type="Proteomes" id="UP000305939">
    <property type="component" value="Unassembled WGS sequence"/>
</dbReference>
<feature type="binding site" evidence="7">
    <location>
        <position position="108"/>
    </location>
    <ligand>
        <name>S-adenosyl-L-methionine</name>
        <dbReference type="ChEBI" id="CHEBI:59789"/>
    </ligand>
</feature>
<dbReference type="HAMAP" id="MF_02060">
    <property type="entry name" value="tRNA_methyltr_TrmH"/>
    <property type="match status" value="1"/>
</dbReference>
<evidence type="ECO:0000313" key="10">
    <source>
        <dbReference type="Proteomes" id="UP000305939"/>
    </source>
</evidence>
<accession>A0A4S3LZG7</accession>
<dbReference type="OrthoDB" id="9785673at2"/>
<dbReference type="InterPro" id="IPR029026">
    <property type="entry name" value="tRNA_m1G_MTases_N"/>
</dbReference>
<name>A0A4S3LZG7_9FLAO</name>
<feature type="domain" description="tRNA/rRNA methyltransferase SpoU type" evidence="8">
    <location>
        <begin position="32"/>
        <end position="170"/>
    </location>
</feature>
<comment type="similarity">
    <text evidence="7">Belongs to the class IV-like SAM-binding methyltransferase superfamily. RNA methyltransferase TrmH family.</text>
</comment>
<dbReference type="SUPFAM" id="SSF75217">
    <property type="entry name" value="alpha/beta knot"/>
    <property type="match status" value="1"/>
</dbReference>
<dbReference type="EMBL" id="SSMC01000002">
    <property type="protein sequence ID" value="THD67481.1"/>
    <property type="molecule type" value="Genomic_DNA"/>
</dbReference>
<keyword evidence="4 7" id="KW-0949">S-adenosyl-L-methionine</keyword>
<evidence type="ECO:0000259" key="8">
    <source>
        <dbReference type="Pfam" id="PF00588"/>
    </source>
</evidence>
<dbReference type="AlphaFoldDB" id="A0A4S3LZG7"/>
<evidence type="ECO:0000313" key="9">
    <source>
        <dbReference type="EMBL" id="THD67481.1"/>
    </source>
</evidence>
<proteinExistence type="inferred from homology"/>
<evidence type="ECO:0000256" key="6">
    <source>
        <dbReference type="ARBA" id="ARBA00022884"/>
    </source>
</evidence>
<keyword evidence="10" id="KW-1185">Reference proteome</keyword>
<evidence type="ECO:0000256" key="2">
    <source>
        <dbReference type="ARBA" id="ARBA00022603"/>
    </source>
</evidence>
<dbReference type="InterPro" id="IPR033671">
    <property type="entry name" value="TrmH"/>
</dbReference>
<comment type="caution">
    <text evidence="7">Lacks conserved residue(s) required for the propagation of feature annotation.</text>
</comment>
<dbReference type="EC" id="2.1.1.34" evidence="7"/>
<dbReference type="InterPro" id="IPR029028">
    <property type="entry name" value="Alpha/beta_knot_MTases"/>
</dbReference>
<evidence type="ECO:0000256" key="4">
    <source>
        <dbReference type="ARBA" id="ARBA00022691"/>
    </source>
</evidence>
<sequence>MSMELLKYLEAFITPERKQRFEEILQYRTRHITVAIQDVFQVHNTSAVIRSCDIFGVQDAHIIEERFGKRLDKNIAMGAQKWVSVHRYQSTRSCIVKLKDQGYRIVATTPHQATCNLFDLDIEQPTVFFFGTEKEGLSEEVLEAADERLCIPMFGFTESLNISVSAAIILQHITTRLRASDMDWKLKEEELMELRLDWTKKSVRSIDDVLSRFEKQVVDKQ</sequence>
<evidence type="ECO:0000256" key="7">
    <source>
        <dbReference type="HAMAP-Rule" id="MF_02060"/>
    </source>
</evidence>
<dbReference type="GO" id="GO:0141100">
    <property type="term" value="F:tRNA (guanine(18)-2'-O)-methyltransferase activity"/>
    <property type="evidence" value="ECO:0007669"/>
    <property type="project" value="UniProtKB-UniRule"/>
</dbReference>
<evidence type="ECO:0000256" key="5">
    <source>
        <dbReference type="ARBA" id="ARBA00022694"/>
    </source>
</evidence>
<gene>
    <name evidence="7" type="primary">trmH</name>
    <name evidence="9" type="ORF">E7Z59_07410</name>
</gene>
<feature type="binding site" evidence="7">
    <location>
        <position position="151"/>
    </location>
    <ligand>
        <name>S-adenosyl-L-methionine</name>
        <dbReference type="ChEBI" id="CHEBI:59789"/>
    </ligand>
</feature>
<organism evidence="9 10">
    <name type="scientific">Robertkochia marina</name>
    <dbReference type="NCBI Taxonomy" id="1227945"/>
    <lineage>
        <taxon>Bacteria</taxon>
        <taxon>Pseudomonadati</taxon>
        <taxon>Bacteroidota</taxon>
        <taxon>Flavobacteriia</taxon>
        <taxon>Flavobacteriales</taxon>
        <taxon>Flavobacteriaceae</taxon>
        <taxon>Robertkochia</taxon>
    </lineage>
</organism>
<dbReference type="PANTHER" id="PTHR43453">
    <property type="entry name" value="RRNA METHYLASE-LIKE"/>
    <property type="match status" value="1"/>
</dbReference>
<comment type="function">
    <text evidence="7">Catalyzes the 2'-O methylation of guanosine at position 18 in tRNA.</text>
</comment>
<keyword evidence="5 7" id="KW-0819">tRNA processing</keyword>
<feature type="binding site" evidence="7">
    <location>
        <position position="160"/>
    </location>
    <ligand>
        <name>S-adenosyl-L-methionine</name>
        <dbReference type="ChEBI" id="CHEBI:59789"/>
    </ligand>
</feature>